<dbReference type="OrthoDB" id="163358at2"/>
<accession>I4EMB7</accession>
<dbReference type="InterPro" id="IPR003615">
    <property type="entry name" value="HNH_nuc"/>
</dbReference>
<sequence length="170" mass="18548">MRRILIVLVILAVFVVAGVVVAGRTPTTNVTTGGSGGHAGAASLYPDPRLTPGDTFPGVTAKEVCTPGYSKSVRNVSSTEKKEVIRRYGVNYPPGTYEVDHFISLELGGSNAVTNLWPEPYEPRPGARDKDKVENHLHQQVCDGSMTLRQAQDAIRDDWYAVYLHLPNRS</sequence>
<dbReference type="AlphaFoldDB" id="I4EMB7"/>
<organism evidence="1 2">
    <name type="scientific">Nitrolancea hollandica Lb</name>
    <dbReference type="NCBI Taxonomy" id="1129897"/>
    <lineage>
        <taxon>Bacteria</taxon>
        <taxon>Pseudomonadati</taxon>
        <taxon>Thermomicrobiota</taxon>
        <taxon>Thermomicrobia</taxon>
        <taxon>Sphaerobacterales</taxon>
        <taxon>Sphaerobacterineae</taxon>
        <taxon>Sphaerobacteraceae</taxon>
        <taxon>Nitrolancea</taxon>
    </lineage>
</organism>
<proteinExistence type="predicted"/>
<dbReference type="Proteomes" id="UP000004221">
    <property type="component" value="Unassembled WGS sequence"/>
</dbReference>
<reference evidence="1 2" key="1">
    <citation type="journal article" date="2012" name="ISME J.">
        <title>Nitrification expanded: discovery, physiology and genomics of a nitrite-oxidizing bacterium from the phylum Chloroflexi.</title>
        <authorList>
            <person name="Sorokin D.Y."/>
            <person name="Lucker S."/>
            <person name="Vejmelkova D."/>
            <person name="Kostrikina N.A."/>
            <person name="Kleerebezem R."/>
            <person name="Rijpstra W.I."/>
            <person name="Damste J.S."/>
            <person name="Le Paslier D."/>
            <person name="Muyzer G."/>
            <person name="Wagner M."/>
            <person name="van Loosdrecht M.C."/>
            <person name="Daims H."/>
        </authorList>
    </citation>
    <scope>NUCLEOTIDE SEQUENCE [LARGE SCALE GENOMIC DNA]</scope>
    <source>
        <strain evidence="2">none</strain>
    </source>
</reference>
<protein>
    <submittedName>
        <fullName evidence="1">Uncharacterized protein</fullName>
    </submittedName>
</protein>
<dbReference type="RefSeq" id="WP_008481062.1">
    <property type="nucleotide sequence ID" value="NZ_CAGS01000540.1"/>
</dbReference>
<evidence type="ECO:0000313" key="2">
    <source>
        <dbReference type="Proteomes" id="UP000004221"/>
    </source>
</evidence>
<evidence type="ECO:0000313" key="1">
    <source>
        <dbReference type="EMBL" id="CCF85830.1"/>
    </source>
</evidence>
<dbReference type="CDD" id="cd00085">
    <property type="entry name" value="HNHc"/>
    <property type="match status" value="1"/>
</dbReference>
<gene>
    <name evidence="1" type="ORF">NITHO_5850004</name>
</gene>
<comment type="caution">
    <text evidence="1">The sequence shown here is derived from an EMBL/GenBank/DDBJ whole genome shotgun (WGS) entry which is preliminary data.</text>
</comment>
<dbReference type="EMBL" id="CAGS01000540">
    <property type="protein sequence ID" value="CCF85830.1"/>
    <property type="molecule type" value="Genomic_DNA"/>
</dbReference>
<keyword evidence="2" id="KW-1185">Reference proteome</keyword>
<name>I4EMB7_9BACT</name>